<organism evidence="2 3">
    <name type="scientific">Sorangium cellulosum</name>
    <name type="common">Polyangium cellulosum</name>
    <dbReference type="NCBI Taxonomy" id="56"/>
    <lineage>
        <taxon>Bacteria</taxon>
        <taxon>Pseudomonadati</taxon>
        <taxon>Myxococcota</taxon>
        <taxon>Polyangia</taxon>
        <taxon>Polyangiales</taxon>
        <taxon>Polyangiaceae</taxon>
        <taxon>Sorangium</taxon>
    </lineage>
</organism>
<gene>
    <name evidence="2" type="ORF">SOCE26_078510</name>
</gene>
<evidence type="ECO:0000313" key="3">
    <source>
        <dbReference type="Proteomes" id="UP000238348"/>
    </source>
</evidence>
<proteinExistence type="predicted"/>
<dbReference type="AlphaFoldDB" id="A0A2L0F448"/>
<evidence type="ECO:0000313" key="2">
    <source>
        <dbReference type="EMBL" id="AUX46345.1"/>
    </source>
</evidence>
<dbReference type="EMBL" id="CP012673">
    <property type="protein sequence ID" value="AUX46345.1"/>
    <property type="molecule type" value="Genomic_DNA"/>
</dbReference>
<feature type="signal peptide" evidence="1">
    <location>
        <begin position="1"/>
        <end position="20"/>
    </location>
</feature>
<dbReference type="PROSITE" id="PS51257">
    <property type="entry name" value="PROKAR_LIPOPROTEIN"/>
    <property type="match status" value="1"/>
</dbReference>
<reference evidence="2 3" key="1">
    <citation type="submission" date="2015-09" db="EMBL/GenBank/DDBJ databases">
        <title>Sorangium comparison.</title>
        <authorList>
            <person name="Zaburannyi N."/>
            <person name="Bunk B."/>
            <person name="Overmann J."/>
            <person name="Mueller R."/>
        </authorList>
    </citation>
    <scope>NUCLEOTIDE SEQUENCE [LARGE SCALE GENOMIC DNA]</scope>
    <source>
        <strain evidence="2 3">So ce26</strain>
    </source>
</reference>
<name>A0A2L0F448_SORCE</name>
<dbReference type="OrthoDB" id="5537332at2"/>
<dbReference type="RefSeq" id="WP_104984555.1">
    <property type="nucleotide sequence ID" value="NZ_CP012673.1"/>
</dbReference>
<protein>
    <recommendedName>
        <fullName evidence="4">Secreted protein</fullName>
    </recommendedName>
</protein>
<accession>A0A2L0F448</accession>
<sequence length="187" mass="19358">MQFAYRYISLLSIAGSTLLAGCSTEVDIDDPLVTNDAEQGVTVEPDACKTGVVGDGVTCEDPGVLKDTANALCVEAGLSLSDFQYDAYGEDGCDWRTREAKFTCCASSEPPPVDPPPVEPGPDPSCKSGVVGDGVTCEDPGALKDEAYAICVAAGLELGLFDAWSVVECGGYAIEAKFTCCPKAPAP</sequence>
<feature type="chain" id="PRO_5014746380" description="Secreted protein" evidence="1">
    <location>
        <begin position="21"/>
        <end position="187"/>
    </location>
</feature>
<dbReference type="Proteomes" id="UP000238348">
    <property type="component" value="Chromosome"/>
</dbReference>
<keyword evidence="1" id="KW-0732">Signal</keyword>
<evidence type="ECO:0000256" key="1">
    <source>
        <dbReference type="SAM" id="SignalP"/>
    </source>
</evidence>
<evidence type="ECO:0008006" key="4">
    <source>
        <dbReference type="Google" id="ProtNLM"/>
    </source>
</evidence>